<protein>
    <recommendedName>
        <fullName evidence="3">Pyrroloquinoline-quinone synthase</fullName>
        <ecNumber evidence="3">1.3.3.11</ecNumber>
    </recommendedName>
    <alternativeName>
        <fullName evidence="3">Coenzyme PQQ synthesis protein C</fullName>
    </alternativeName>
    <alternativeName>
        <fullName evidence="3">Pyrroloquinoline quinone biosynthesis protein C</fullName>
    </alternativeName>
</protein>
<accession>A0A549T2I2</accession>
<dbReference type="EMBL" id="VJMF01000024">
    <property type="protein sequence ID" value="TRL36087.1"/>
    <property type="molecule type" value="Genomic_DNA"/>
</dbReference>
<dbReference type="UniPathway" id="UPA00539"/>
<dbReference type="Pfam" id="PF03070">
    <property type="entry name" value="TENA_THI-4"/>
    <property type="match status" value="1"/>
</dbReference>
<keyword evidence="1 3" id="KW-0884">PQQ biosynthesis</keyword>
<dbReference type="SUPFAM" id="SSF48613">
    <property type="entry name" value="Heme oxygenase-like"/>
    <property type="match status" value="1"/>
</dbReference>
<feature type="domain" description="Thiaminase-2/PQQC" evidence="4">
    <location>
        <begin position="23"/>
        <end position="232"/>
    </location>
</feature>
<dbReference type="InterPro" id="IPR016084">
    <property type="entry name" value="Haem_Oase-like_multi-hlx"/>
</dbReference>
<dbReference type="InterPro" id="IPR011845">
    <property type="entry name" value="PqqC"/>
</dbReference>
<dbReference type="PANTHER" id="PTHR40279">
    <property type="entry name" value="PQQC-LIKE PROTEIN"/>
    <property type="match status" value="1"/>
</dbReference>
<comment type="similarity">
    <text evidence="3">Belongs to the PqqC family.</text>
</comment>
<dbReference type="InterPro" id="IPR039068">
    <property type="entry name" value="PqqC-like"/>
</dbReference>
<dbReference type="HAMAP" id="MF_00654">
    <property type="entry name" value="PQQ_syn_PqqC"/>
    <property type="match status" value="1"/>
</dbReference>
<evidence type="ECO:0000256" key="2">
    <source>
        <dbReference type="ARBA" id="ARBA00023002"/>
    </source>
</evidence>
<comment type="caution">
    <text evidence="5">The sequence shown here is derived from an EMBL/GenBank/DDBJ whole genome shotgun (WGS) entry which is preliminary data.</text>
</comment>
<dbReference type="Proteomes" id="UP000316781">
    <property type="component" value="Unassembled WGS sequence"/>
</dbReference>
<comment type="catalytic activity">
    <reaction evidence="3">
        <text>6-(2-amino-2-carboxyethyl)-7,8-dioxo-1,2,3,4,7,8-hexahydroquinoline-2,4-dicarboxylate + 3 O2 = pyrroloquinoline quinone + 2 H2O2 + 2 H2O + H(+)</text>
        <dbReference type="Rhea" id="RHEA:10692"/>
        <dbReference type="ChEBI" id="CHEBI:15377"/>
        <dbReference type="ChEBI" id="CHEBI:15378"/>
        <dbReference type="ChEBI" id="CHEBI:15379"/>
        <dbReference type="ChEBI" id="CHEBI:16240"/>
        <dbReference type="ChEBI" id="CHEBI:58442"/>
        <dbReference type="ChEBI" id="CHEBI:58778"/>
        <dbReference type="EC" id="1.3.3.11"/>
    </reaction>
</comment>
<comment type="function">
    <text evidence="3">Ring cyclization and eight-electron oxidation of 3a-(2-amino-2-carboxyethyl)-4,5-dioxo-4,5,6,7,8,9-hexahydroquinoline-7,9-dicarboxylic-acid to PQQ.</text>
</comment>
<dbReference type="RefSeq" id="WP_142862273.1">
    <property type="nucleotide sequence ID" value="NZ_VJMF01000024.1"/>
</dbReference>
<evidence type="ECO:0000256" key="3">
    <source>
        <dbReference type="HAMAP-Rule" id="MF_00654"/>
    </source>
</evidence>
<dbReference type="InterPro" id="IPR004305">
    <property type="entry name" value="Thiaminase-2/PQQC"/>
</dbReference>
<reference evidence="5 6" key="1">
    <citation type="submission" date="2019-07" db="EMBL/GenBank/DDBJ databases">
        <title>Ln-dependent methylotrophs.</title>
        <authorList>
            <person name="Tani A."/>
        </authorList>
    </citation>
    <scope>NUCLEOTIDE SEQUENCE [LARGE SCALE GENOMIC DNA]</scope>
    <source>
        <strain evidence="5 6">SM89A</strain>
    </source>
</reference>
<evidence type="ECO:0000259" key="4">
    <source>
        <dbReference type="Pfam" id="PF03070"/>
    </source>
</evidence>
<dbReference type="AlphaFoldDB" id="A0A549T2I2"/>
<evidence type="ECO:0000313" key="6">
    <source>
        <dbReference type="Proteomes" id="UP000316781"/>
    </source>
</evidence>
<organism evidence="5 6">
    <name type="scientific">Methylosinus sporium</name>
    <dbReference type="NCBI Taxonomy" id="428"/>
    <lineage>
        <taxon>Bacteria</taxon>
        <taxon>Pseudomonadati</taxon>
        <taxon>Pseudomonadota</taxon>
        <taxon>Alphaproteobacteria</taxon>
        <taxon>Hyphomicrobiales</taxon>
        <taxon>Methylocystaceae</taxon>
        <taxon>Methylosinus</taxon>
    </lineage>
</organism>
<dbReference type="Gene3D" id="1.20.910.10">
    <property type="entry name" value="Heme oxygenase-like"/>
    <property type="match status" value="1"/>
</dbReference>
<evidence type="ECO:0000256" key="1">
    <source>
        <dbReference type="ARBA" id="ARBA00022905"/>
    </source>
</evidence>
<evidence type="ECO:0000313" key="5">
    <source>
        <dbReference type="EMBL" id="TRL36087.1"/>
    </source>
</evidence>
<dbReference type="GO" id="GO:0018189">
    <property type="term" value="P:pyrroloquinoline quinone biosynthetic process"/>
    <property type="evidence" value="ECO:0007669"/>
    <property type="project" value="UniProtKB-UniRule"/>
</dbReference>
<proteinExistence type="inferred from homology"/>
<dbReference type="NCBIfam" id="TIGR02111">
    <property type="entry name" value="PQQ_syn_pqqC"/>
    <property type="match status" value="1"/>
</dbReference>
<sequence>MNDFSTAEWHDAPPLSKEAFEAAIRAVGEERYHDKHPFHKMLHGGKLNKGQVQAWALNRYCYQEAVPRKDAAFMSRVHDRELRREWIHRIHDHDGLGEEGGGIERWLVLTDGLGLPRDYVTSRKGALPATKFAVEAYVRFVVEQPLVIAVASSLTELFAPAIHRERIAGMLENYDFVDDSVMAYFKRRLAQAPRDSDFALSYILQHAYTRAEQEACVGAVRFKCDVLWAQLDALHQAYVTGLIPPGAFTPQTK</sequence>
<dbReference type="PANTHER" id="PTHR40279:SF3">
    <property type="entry name" value="4-AMINOBENZOATE SYNTHASE"/>
    <property type="match status" value="1"/>
</dbReference>
<gene>
    <name evidence="3 5" type="primary">pqqC</name>
    <name evidence="5" type="ORF">FM996_06090</name>
</gene>
<dbReference type="GO" id="GO:0033732">
    <property type="term" value="F:pyrroloquinoline-quinone synthase activity"/>
    <property type="evidence" value="ECO:0007669"/>
    <property type="project" value="UniProtKB-EC"/>
</dbReference>
<keyword evidence="2 3" id="KW-0560">Oxidoreductase</keyword>
<dbReference type="EC" id="1.3.3.11" evidence="3"/>
<comment type="pathway">
    <text evidence="3">Cofactor biosynthesis; pyrroloquinoline quinone biosynthesis.</text>
</comment>
<name>A0A549T2I2_METSR</name>